<evidence type="ECO:0000313" key="4">
    <source>
        <dbReference type="Proteomes" id="UP000291501"/>
    </source>
</evidence>
<proteinExistence type="predicted"/>
<gene>
    <name evidence="1" type="ORF">MCC10004_0411</name>
    <name evidence="2" type="ORF">MCC10100_0453</name>
    <name evidence="3" type="ORF">MCC10126_0495</name>
</gene>
<dbReference type="EMBL" id="SHPO01000008">
    <property type="protein sequence ID" value="TCD79024.1"/>
    <property type="molecule type" value="Genomic_DNA"/>
</dbReference>
<name>A0A4R0UQM5_BIFLL</name>
<dbReference type="Proteomes" id="UP000293475">
    <property type="component" value="Unassembled WGS sequence"/>
</dbReference>
<reference evidence="2" key="2">
    <citation type="submission" date="2019-02" db="EMBL/GenBank/DDBJ databases">
        <authorList>
            <person name="Odamaki T."/>
        </authorList>
    </citation>
    <scope>NUCLEOTIDE SEQUENCE</scope>
    <source>
        <strain evidence="1">MCC10004</strain>
        <strain evidence="2">MCC10100</strain>
        <strain evidence="3">MCC10126</strain>
    </source>
</reference>
<evidence type="ECO:0000313" key="2">
    <source>
        <dbReference type="EMBL" id="TCF40412.1"/>
    </source>
</evidence>
<comment type="caution">
    <text evidence="2">The sequence shown here is derived from an EMBL/GenBank/DDBJ whole genome shotgun (WGS) entry which is preliminary data.</text>
</comment>
<dbReference type="EMBL" id="SHTN01000007">
    <property type="protein sequence ID" value="TCF84987.1"/>
    <property type="molecule type" value="Genomic_DNA"/>
</dbReference>
<protein>
    <submittedName>
        <fullName evidence="2">Uncharacterized protein</fullName>
    </submittedName>
</protein>
<evidence type="ECO:0000313" key="1">
    <source>
        <dbReference type="EMBL" id="TCD79024.1"/>
    </source>
</evidence>
<sequence length="104" mass="11476">MAESKIVIIDESIVRMKTGFENIQQTLNLRGNDDMKPDKGNVGYAPVINALSKFNTQVSSTKNKYKIKTEKLVDFLQNVKTGSDKVDEQIQASLKVDHTSGSGS</sequence>
<accession>A0A4R0UQM5</accession>
<dbReference type="AlphaFoldDB" id="A0A4R0UQM5"/>
<evidence type="ECO:0000313" key="6">
    <source>
        <dbReference type="Proteomes" id="UP000294241"/>
    </source>
</evidence>
<dbReference type="EMBL" id="SHST01000015">
    <property type="protein sequence ID" value="TCF40412.1"/>
    <property type="molecule type" value="Genomic_DNA"/>
</dbReference>
<evidence type="ECO:0000313" key="3">
    <source>
        <dbReference type="EMBL" id="TCF84987.1"/>
    </source>
</evidence>
<dbReference type="Proteomes" id="UP000294241">
    <property type="component" value="Unassembled WGS sequence"/>
</dbReference>
<evidence type="ECO:0000313" key="5">
    <source>
        <dbReference type="Proteomes" id="UP000293475"/>
    </source>
</evidence>
<organism evidence="2 6">
    <name type="scientific">Bifidobacterium longum subsp. longum</name>
    <dbReference type="NCBI Taxonomy" id="1679"/>
    <lineage>
        <taxon>Bacteria</taxon>
        <taxon>Bacillati</taxon>
        <taxon>Actinomycetota</taxon>
        <taxon>Actinomycetes</taxon>
        <taxon>Bifidobacteriales</taxon>
        <taxon>Bifidobacteriaceae</taxon>
        <taxon>Bifidobacterium</taxon>
    </lineage>
</organism>
<dbReference type="RefSeq" id="WP_065437289.1">
    <property type="nucleotide sequence ID" value="NZ_BCYK01000043.1"/>
</dbReference>
<reference evidence="4 5" key="1">
    <citation type="journal article" date="2018" name="Sci. Rep.">
        <title>Genomic diversity and distribution of Bifidobacterium longum subsp. longum across the human lifespan.</title>
        <authorList>
            <person name="Odamaki T."/>
            <person name="Bottacini F."/>
            <person name="Kato K."/>
            <person name="Mitsuyama E."/>
            <person name="Yoshida K."/>
            <person name="Horigome A."/>
            <person name="Xiao J.Z."/>
            <person name="van Sinderen D."/>
        </authorList>
    </citation>
    <scope>NUCLEOTIDE SEQUENCE [LARGE SCALE GENOMIC DNA]</scope>
    <source>
        <strain evidence="1 5">MCC10004</strain>
        <strain evidence="2 6">MCC10100</strain>
        <strain evidence="3 4">MCC10126</strain>
    </source>
</reference>
<dbReference type="Proteomes" id="UP000291501">
    <property type="component" value="Unassembled WGS sequence"/>
</dbReference>